<dbReference type="GO" id="GO:0006289">
    <property type="term" value="P:nucleotide-excision repair"/>
    <property type="evidence" value="ECO:0007669"/>
    <property type="project" value="InterPro"/>
</dbReference>
<keyword evidence="4" id="KW-0227">DNA damage</keyword>
<keyword evidence="10" id="KW-0326">Glycosidase</keyword>
<dbReference type="SMART" id="SM00478">
    <property type="entry name" value="ENDO3c"/>
    <property type="match status" value="1"/>
</dbReference>
<name>A0A6G1Q3S0_CHAAH</name>
<keyword evidence="17" id="KW-1185">Reference proteome</keyword>
<dbReference type="AlphaFoldDB" id="A0A6G1Q3S0"/>
<dbReference type="Pfam" id="PF00730">
    <property type="entry name" value="HhH-GPD"/>
    <property type="match status" value="1"/>
</dbReference>
<comment type="catalytic activity">
    <reaction evidence="12">
        <text>2'-deoxyribonucleotide-(2'-deoxyribose 5'-phosphate)-2'-deoxyribonucleotide-DNA = a 3'-end 2'-deoxyribonucleotide-(2,3-dehydro-2,3-deoxyribose 5'-phosphate)-DNA + a 5'-end 5'-phospho-2'-deoxyribonucleoside-DNA + H(+)</text>
        <dbReference type="Rhea" id="RHEA:66592"/>
        <dbReference type="Rhea" id="RHEA-COMP:13180"/>
        <dbReference type="Rhea" id="RHEA-COMP:16897"/>
        <dbReference type="Rhea" id="RHEA-COMP:17067"/>
        <dbReference type="ChEBI" id="CHEBI:15378"/>
        <dbReference type="ChEBI" id="CHEBI:136412"/>
        <dbReference type="ChEBI" id="CHEBI:157695"/>
        <dbReference type="ChEBI" id="CHEBI:167181"/>
        <dbReference type="EC" id="4.2.99.18"/>
    </reaction>
</comment>
<comment type="subcellular location">
    <subcellularLocation>
        <location evidence="1">Nucleus</location>
    </subcellularLocation>
</comment>
<dbReference type="CDD" id="cd00056">
    <property type="entry name" value="ENDO3c"/>
    <property type="match status" value="1"/>
</dbReference>
<reference evidence="16 17" key="1">
    <citation type="submission" date="2019-02" db="EMBL/GenBank/DDBJ databases">
        <title>Opniocepnalus argus genome.</title>
        <authorList>
            <person name="Zhou C."/>
            <person name="Xiao S."/>
        </authorList>
    </citation>
    <scope>NUCLEOTIDE SEQUENCE [LARGE SCALE GENOMIC DNA]</scope>
    <source>
        <strain evidence="16">OARG1902GOOAL</strain>
        <tissue evidence="16">Muscle</tissue>
    </source>
</reference>
<accession>A0A6G1Q3S0</accession>
<reference evidence="17" key="2">
    <citation type="submission" date="2019-02" db="EMBL/GenBank/DDBJ databases">
        <title>Opniocepnalus argus Var Kimnra genome.</title>
        <authorList>
            <person name="Zhou C."/>
            <person name="Xiao S."/>
        </authorList>
    </citation>
    <scope>NUCLEOTIDE SEQUENCE [LARGE SCALE GENOMIC DNA]</scope>
</reference>
<evidence type="ECO:0000256" key="14">
    <source>
        <dbReference type="SAM" id="MobiDB-lite"/>
    </source>
</evidence>
<evidence type="ECO:0000259" key="15">
    <source>
        <dbReference type="SMART" id="SM00478"/>
    </source>
</evidence>
<dbReference type="GO" id="GO:0140078">
    <property type="term" value="F:class I DNA-(apurinic or apyrimidinic site) endonuclease activity"/>
    <property type="evidence" value="ECO:0007669"/>
    <property type="project" value="UniProtKB-EC"/>
</dbReference>
<evidence type="ECO:0000256" key="4">
    <source>
        <dbReference type="ARBA" id="ARBA00022763"/>
    </source>
</evidence>
<evidence type="ECO:0000256" key="2">
    <source>
        <dbReference type="ARBA" id="ARBA00010679"/>
    </source>
</evidence>
<evidence type="ECO:0000256" key="6">
    <source>
        <dbReference type="ARBA" id="ARBA00023204"/>
    </source>
</evidence>
<evidence type="ECO:0000256" key="9">
    <source>
        <dbReference type="ARBA" id="ARBA00023268"/>
    </source>
</evidence>
<dbReference type="PANTHER" id="PTHR10242">
    <property type="entry name" value="8-OXOGUANINE DNA GLYCOSYLASE"/>
    <property type="match status" value="1"/>
</dbReference>
<dbReference type="InterPro" id="IPR052054">
    <property type="entry name" value="Oxidative_DNA_repair_enzyme"/>
</dbReference>
<feature type="region of interest" description="Disordered" evidence="14">
    <location>
        <begin position="23"/>
        <end position="67"/>
    </location>
</feature>
<keyword evidence="6" id="KW-0234">DNA repair</keyword>
<proteinExistence type="inferred from homology"/>
<evidence type="ECO:0000256" key="12">
    <source>
        <dbReference type="ARBA" id="ARBA00044632"/>
    </source>
</evidence>
<sequence length="320" mass="36852">MGGRVWTLTQTDDTLWYHVYNNQDREKEGNDRKRRASVSLQEDKSGKRSKGTVKSEEEPVPVTEQDTEVEENMLRNYFQLNVELRGMYSAWGKADPHFKCIAEIFRGVRMLRQDPTECLFSIICTTNNNISRIQGMVEKMCQTLGTELCQLDETTYHDFPQLSAIADSTVEECLKDLGFGYRAKFVQRSAKQILDTHGLQWLEGLRNVPYPQARDALLTLPGVGNKVADCVCLMSLDKAEAVPIDTHMWQIAKRDYNYAAGRNPKTLTDKLYQDLGDFFRQLWGLNAGWAQSVLFCADLKQFQYLKQMPHVKQLKEEEEK</sequence>
<dbReference type="GO" id="GO:0005634">
    <property type="term" value="C:nucleus"/>
    <property type="evidence" value="ECO:0007669"/>
    <property type="project" value="UniProtKB-SubCell"/>
</dbReference>
<dbReference type="InterPro" id="IPR003265">
    <property type="entry name" value="HhH-GPD_domain"/>
</dbReference>
<evidence type="ECO:0000256" key="11">
    <source>
        <dbReference type="ARBA" id="ARBA00025652"/>
    </source>
</evidence>
<dbReference type="Proteomes" id="UP000503349">
    <property type="component" value="Chromosome 12"/>
</dbReference>
<dbReference type="InterPro" id="IPR023170">
    <property type="entry name" value="HhH_base_excis_C"/>
</dbReference>
<dbReference type="GO" id="GO:0006285">
    <property type="term" value="P:base-excision repair, AP site formation"/>
    <property type="evidence" value="ECO:0007669"/>
    <property type="project" value="TreeGrafter"/>
</dbReference>
<dbReference type="EC" id="4.2.99.18" evidence="3"/>
<evidence type="ECO:0000256" key="8">
    <source>
        <dbReference type="ARBA" id="ARBA00023242"/>
    </source>
</evidence>
<dbReference type="PANTHER" id="PTHR10242:SF2">
    <property type="entry name" value="N-GLYCOSYLASE_DNA LYASE"/>
    <property type="match status" value="1"/>
</dbReference>
<dbReference type="InterPro" id="IPR012904">
    <property type="entry name" value="OGG_N"/>
</dbReference>
<gene>
    <name evidence="16" type="ORF">EXN66_Car012724</name>
</gene>
<keyword evidence="7 16" id="KW-0456">Lyase</keyword>
<keyword evidence="9" id="KW-0511">Multifunctional enzyme</keyword>
<keyword evidence="5" id="KW-0378">Hydrolase</keyword>
<dbReference type="Gene3D" id="1.10.1670.10">
    <property type="entry name" value="Helix-hairpin-Helix base-excision DNA repair enzymes (C-terminal)"/>
    <property type="match status" value="1"/>
</dbReference>
<evidence type="ECO:0000256" key="3">
    <source>
        <dbReference type="ARBA" id="ARBA00012720"/>
    </source>
</evidence>
<dbReference type="FunFam" id="1.10.340.30:FF:000006">
    <property type="entry name" value="N-glycosylase/DNA lyase isoform X2"/>
    <property type="match status" value="1"/>
</dbReference>
<dbReference type="Gene3D" id="1.10.340.30">
    <property type="entry name" value="Hypothetical protein, domain 2"/>
    <property type="match status" value="1"/>
</dbReference>
<dbReference type="EMBL" id="CM015723">
    <property type="protein sequence ID" value="KAF3697044.1"/>
    <property type="molecule type" value="Genomic_DNA"/>
</dbReference>
<dbReference type="Pfam" id="PF07934">
    <property type="entry name" value="OGG_N"/>
    <property type="match status" value="1"/>
</dbReference>
<evidence type="ECO:0000256" key="1">
    <source>
        <dbReference type="ARBA" id="ARBA00004123"/>
    </source>
</evidence>
<evidence type="ECO:0000256" key="7">
    <source>
        <dbReference type="ARBA" id="ARBA00023239"/>
    </source>
</evidence>
<comment type="similarity">
    <text evidence="2">Belongs to the type-1 OGG1 family.</text>
</comment>
<keyword evidence="8" id="KW-0539">Nucleus</keyword>
<organism evidence="16 17">
    <name type="scientific">Channa argus</name>
    <name type="common">Northern snakehead</name>
    <name type="synonym">Ophicephalus argus</name>
    <dbReference type="NCBI Taxonomy" id="215402"/>
    <lineage>
        <taxon>Eukaryota</taxon>
        <taxon>Metazoa</taxon>
        <taxon>Chordata</taxon>
        <taxon>Craniata</taxon>
        <taxon>Vertebrata</taxon>
        <taxon>Euteleostomi</taxon>
        <taxon>Actinopterygii</taxon>
        <taxon>Neopterygii</taxon>
        <taxon>Teleostei</taxon>
        <taxon>Neoteleostei</taxon>
        <taxon>Acanthomorphata</taxon>
        <taxon>Anabantaria</taxon>
        <taxon>Anabantiformes</taxon>
        <taxon>Channoidei</taxon>
        <taxon>Channidae</taxon>
        <taxon>Channa</taxon>
    </lineage>
</organism>
<dbReference type="GO" id="GO:0034039">
    <property type="term" value="F:8-oxo-7,8-dihydroguanine DNA N-glycosylase activity"/>
    <property type="evidence" value="ECO:0007669"/>
    <property type="project" value="TreeGrafter"/>
</dbReference>
<dbReference type="SUPFAM" id="SSF55945">
    <property type="entry name" value="TATA-box binding protein-like"/>
    <property type="match status" value="1"/>
</dbReference>
<evidence type="ECO:0000256" key="13">
    <source>
        <dbReference type="ARBA" id="ARBA00073127"/>
    </source>
</evidence>
<evidence type="ECO:0000313" key="16">
    <source>
        <dbReference type="EMBL" id="KAF3697044.1"/>
    </source>
</evidence>
<dbReference type="GO" id="GO:0003684">
    <property type="term" value="F:damaged DNA binding"/>
    <property type="evidence" value="ECO:0007669"/>
    <property type="project" value="InterPro"/>
</dbReference>
<evidence type="ECO:0000256" key="10">
    <source>
        <dbReference type="ARBA" id="ARBA00023295"/>
    </source>
</evidence>
<protein>
    <recommendedName>
        <fullName evidence="13">N-glycosylase/DNA lyase</fullName>
        <ecNumber evidence="3">4.2.99.18</ecNumber>
    </recommendedName>
</protein>
<dbReference type="InterPro" id="IPR011257">
    <property type="entry name" value="DNA_glycosylase"/>
</dbReference>
<evidence type="ECO:0000256" key="5">
    <source>
        <dbReference type="ARBA" id="ARBA00022801"/>
    </source>
</evidence>
<feature type="domain" description="HhH-GPD" evidence="15">
    <location>
        <begin position="124"/>
        <end position="292"/>
    </location>
</feature>
<dbReference type="SUPFAM" id="SSF48150">
    <property type="entry name" value="DNA-glycosylase"/>
    <property type="match status" value="1"/>
</dbReference>
<comment type="function">
    <text evidence="11">DNA repair enzyme that incises DNA at 8-oxoG residues. Excises 7,8-dihydro-8-oxoguanine and 2,6-diamino-4-hydroxy-5-N-methylformamidopyrimidine (FAPY) from damaged DNA. Has a beta-lyase activity that nicks DNA 3' to the lesion.</text>
</comment>
<evidence type="ECO:0000313" key="17">
    <source>
        <dbReference type="Proteomes" id="UP000503349"/>
    </source>
</evidence>
<dbReference type="FunFam" id="1.10.1670.10:FF:000005">
    <property type="entry name" value="N-glycosylase/DNA lyase OGG1"/>
    <property type="match status" value="1"/>
</dbReference>